<feature type="disulfide bond" evidence="4">
    <location>
        <begin position="27"/>
        <end position="39"/>
    </location>
</feature>
<accession>A0A9Q1C681</accession>
<comment type="caution">
    <text evidence="7">The sequence shown here is derived from an EMBL/GenBank/DDBJ whole genome shotgun (WGS) entry which is preliminary data.</text>
</comment>
<evidence type="ECO:0000256" key="3">
    <source>
        <dbReference type="PROSITE-ProRule" id="PRU00059"/>
    </source>
</evidence>
<dbReference type="Proteomes" id="UP001152320">
    <property type="component" value="Chromosome 7"/>
</dbReference>
<feature type="disulfide bond" evidence="4">
    <location>
        <begin position="142"/>
        <end position="154"/>
    </location>
</feature>
<feature type="domain" description="CUB" evidence="6">
    <location>
        <begin position="180"/>
        <end position="294"/>
    </location>
</feature>
<reference evidence="7" key="1">
    <citation type="submission" date="2021-10" db="EMBL/GenBank/DDBJ databases">
        <title>Tropical sea cucumber genome reveals ecological adaptation and Cuvierian tubules defense mechanism.</title>
        <authorList>
            <person name="Chen T."/>
        </authorList>
    </citation>
    <scope>NUCLEOTIDE SEQUENCE</scope>
    <source>
        <strain evidence="7">Nanhai2018</strain>
        <tissue evidence="7">Muscle</tissue>
    </source>
</reference>
<feature type="domain" description="CUB" evidence="6">
    <location>
        <begin position="304"/>
        <end position="416"/>
    </location>
</feature>
<feature type="disulfide bond" evidence="4">
    <location>
        <begin position="149"/>
        <end position="167"/>
    </location>
</feature>
<dbReference type="PROSITE" id="PS01180">
    <property type="entry name" value="CUB"/>
    <property type="match status" value="8"/>
</dbReference>
<dbReference type="InterPro" id="IPR002172">
    <property type="entry name" value="LDrepeatLR_classA_rpt"/>
</dbReference>
<feature type="disulfide bond" evidence="3">
    <location>
        <begin position="1067"/>
        <end position="1094"/>
    </location>
</feature>
<evidence type="ECO:0000256" key="5">
    <source>
        <dbReference type="SAM" id="SignalP"/>
    </source>
</evidence>
<evidence type="ECO:0000313" key="7">
    <source>
        <dbReference type="EMBL" id="KAJ8039377.1"/>
    </source>
</evidence>
<gene>
    <name evidence="7" type="ORF">HOLleu_17073</name>
</gene>
<protein>
    <submittedName>
        <fullName evidence="7">Cubilin</fullName>
    </submittedName>
</protein>
<dbReference type="OrthoDB" id="10009301at2759"/>
<dbReference type="PANTHER" id="PTHR24251">
    <property type="entry name" value="OVOCHYMASE-RELATED"/>
    <property type="match status" value="1"/>
</dbReference>
<feature type="domain" description="CUB" evidence="6">
    <location>
        <begin position="433"/>
        <end position="521"/>
    </location>
</feature>
<evidence type="ECO:0000259" key="6">
    <source>
        <dbReference type="PROSITE" id="PS01180"/>
    </source>
</evidence>
<dbReference type="Gene3D" id="4.10.400.10">
    <property type="entry name" value="Low-density Lipoprotein Receptor"/>
    <property type="match status" value="4"/>
</dbReference>
<keyword evidence="1" id="KW-0677">Repeat</keyword>
<dbReference type="SUPFAM" id="SSF57424">
    <property type="entry name" value="LDL receptor-like module"/>
    <property type="match status" value="4"/>
</dbReference>
<dbReference type="FunFam" id="2.60.120.290:FF:000005">
    <property type="entry name" value="Procollagen C-endopeptidase enhancer 1"/>
    <property type="match status" value="1"/>
</dbReference>
<dbReference type="Pfam" id="PF00057">
    <property type="entry name" value="Ldl_recept_a"/>
    <property type="match status" value="4"/>
</dbReference>
<dbReference type="PROSITE" id="PS50068">
    <property type="entry name" value="LDLRA_2"/>
    <property type="match status" value="4"/>
</dbReference>
<dbReference type="PANTHER" id="PTHR24251:SF37">
    <property type="entry name" value="CUB DOMAIN-CONTAINING PROTEIN"/>
    <property type="match status" value="1"/>
</dbReference>
<name>A0A9Q1C681_HOLLE</name>
<keyword evidence="2 4" id="KW-1015">Disulfide bond</keyword>
<feature type="domain" description="CUB" evidence="6">
    <location>
        <begin position="654"/>
        <end position="754"/>
    </location>
</feature>
<dbReference type="SMART" id="SM00192">
    <property type="entry name" value="LDLa"/>
    <property type="match status" value="4"/>
</dbReference>
<feature type="chain" id="PRO_5040495148" evidence="5">
    <location>
        <begin position="21"/>
        <end position="1145"/>
    </location>
</feature>
<feature type="disulfide bond" evidence="4">
    <location>
        <begin position="84"/>
        <end position="99"/>
    </location>
</feature>
<dbReference type="EMBL" id="JAIZAY010000007">
    <property type="protein sequence ID" value="KAJ8039377.1"/>
    <property type="molecule type" value="Genomic_DNA"/>
</dbReference>
<feature type="disulfide bond" evidence="4">
    <location>
        <begin position="65"/>
        <end position="77"/>
    </location>
</feature>
<feature type="disulfide bond" evidence="4">
    <location>
        <begin position="46"/>
        <end position="61"/>
    </location>
</feature>
<dbReference type="Gene3D" id="2.60.120.290">
    <property type="entry name" value="Spermadhesin, CUB domain"/>
    <property type="match status" value="8"/>
</dbReference>
<dbReference type="AlphaFoldDB" id="A0A9Q1C681"/>
<feature type="domain" description="CUB" evidence="6">
    <location>
        <begin position="762"/>
        <end position="874"/>
    </location>
</feature>
<evidence type="ECO:0000256" key="4">
    <source>
        <dbReference type="PROSITE-ProRule" id="PRU00124"/>
    </source>
</evidence>
<feature type="domain" description="CUB" evidence="6">
    <location>
        <begin position="1067"/>
        <end position="1127"/>
    </location>
</feature>
<dbReference type="Pfam" id="PF00431">
    <property type="entry name" value="CUB"/>
    <property type="match status" value="7"/>
</dbReference>
<proteinExistence type="predicted"/>
<dbReference type="CDD" id="cd00112">
    <property type="entry name" value="LDLa"/>
    <property type="match status" value="4"/>
</dbReference>
<feature type="disulfide bond" evidence="4">
    <location>
        <begin position="34"/>
        <end position="52"/>
    </location>
</feature>
<dbReference type="PRINTS" id="PR00261">
    <property type="entry name" value="LDLRECEPTOR"/>
</dbReference>
<keyword evidence="5" id="KW-0732">Signal</keyword>
<dbReference type="InterPro" id="IPR000859">
    <property type="entry name" value="CUB_dom"/>
</dbReference>
<dbReference type="CDD" id="cd00041">
    <property type="entry name" value="CUB"/>
    <property type="match status" value="5"/>
</dbReference>
<dbReference type="InterPro" id="IPR036055">
    <property type="entry name" value="LDL_receptor-like_sf"/>
</dbReference>
<dbReference type="InterPro" id="IPR035914">
    <property type="entry name" value="Sperma_CUB_dom_sf"/>
</dbReference>
<keyword evidence="8" id="KW-1185">Reference proteome</keyword>
<dbReference type="SMART" id="SM00042">
    <property type="entry name" value="CUB"/>
    <property type="match status" value="6"/>
</dbReference>
<evidence type="ECO:0000256" key="1">
    <source>
        <dbReference type="ARBA" id="ARBA00022737"/>
    </source>
</evidence>
<dbReference type="FunFam" id="2.60.120.290:FF:000013">
    <property type="entry name" value="Membrane frizzled-related protein"/>
    <property type="match status" value="3"/>
</dbReference>
<dbReference type="SUPFAM" id="SSF49854">
    <property type="entry name" value="Spermadhesin, CUB domain"/>
    <property type="match status" value="8"/>
</dbReference>
<feature type="signal peptide" evidence="5">
    <location>
        <begin position="1"/>
        <end position="20"/>
    </location>
</feature>
<feature type="domain" description="CUB" evidence="6">
    <location>
        <begin position="882"/>
        <end position="993"/>
    </location>
</feature>
<evidence type="ECO:0000313" key="8">
    <source>
        <dbReference type="Proteomes" id="UP001152320"/>
    </source>
</evidence>
<organism evidence="7 8">
    <name type="scientific">Holothuria leucospilota</name>
    <name type="common">Black long sea cucumber</name>
    <name type="synonym">Mertensiothuria leucospilota</name>
    <dbReference type="NCBI Taxonomy" id="206669"/>
    <lineage>
        <taxon>Eukaryota</taxon>
        <taxon>Metazoa</taxon>
        <taxon>Echinodermata</taxon>
        <taxon>Eleutherozoa</taxon>
        <taxon>Echinozoa</taxon>
        <taxon>Holothuroidea</taxon>
        <taxon>Aspidochirotacea</taxon>
        <taxon>Aspidochirotida</taxon>
        <taxon>Holothuriidae</taxon>
        <taxon>Holothuria</taxon>
    </lineage>
</organism>
<feature type="disulfide bond" evidence="4">
    <location>
        <begin position="161"/>
        <end position="176"/>
    </location>
</feature>
<feature type="disulfide bond" evidence="4">
    <location>
        <begin position="123"/>
        <end position="138"/>
    </location>
</feature>
<sequence length="1145" mass="125608">MERRYLLVFVLILLTESSFGQSPPGTCEPTDFECDDGTCLSFFLVCNGFPDCNNAEDELSCPSTCEASDFVCDDGTCLPGFFVCDGYPLCPEGEDEDPCPSGCAPYEYYCYSDGSCIPRIYRCDGFPDCTEAEDERFCPPPCEPPGVMCDIYYCIPSFTMCNGFRDCPNGNDELDCPHACETSTPLNMSGSIFSSPNFPAPNTDLTPCSLSASAPRGERVAITFTAFDSYDPDLGCLFELSIHEPFFGTLMEANCGSSIPPPVVSISNTVGILYSTYGKEFRQGKGFEASVKFVNQSDLEELRCEYSDFFDEGYLTSPGFPELYPNNFECVYSIVAPPGQIVRLSFTSFNVEDHSSCDFDNLSIFDVISYTSRLLVKLCGSSLPADLRSSETALSVVFTTDSFVRSTGYNASISFETPECNTVILVRNAYAFYDSNMDCTYLFQAPPGYTLRIPFVNFDPFNCENETFLAYDGNSTTASLLIDFCNFPTLPVSTTGNEMFLVVISTFHFPNFGLFFLIEAVEVVPIVPCENIVFVSSGVFTSPNHPNFYNNNESCQFLAEAPSGKIIGLVFENFDVELATTCSADSVKVYDGRDTNATLLANLCGLFLPAPVRSTSNEMFVTFTSDASGNHRGFQAAFVFLDDPSPSCIDLIVPDNDFSNSEEDCIYYINTGVARHQVVVYFFFLDLDCDLDTLLVFDGGSTDNELLLDSSADICPLGSDDLLNVGSTGNDLLILFKSTNHSFSRGFFDAVAFTDIVENDDCGGVFNKSGITFSSPNYPFNYNNHDDCEYLAVAPAGKLIEVVFSSFSLEQHPECLYDSVKLYDGNSTNVPLLATFCGSRIPESVLSSGNSLLVKFTSDYSVTSRGFKGTFTIISSFFEAGCNQFVNVSGDILRSRNFPNSYGANANCHYLITAPDGKYVQIFFSSFQLDPNCLEDSLMIFDGNSTEAPLLETLCGFEVPKPVKTSGSEAYLVFSSDDSISPYQGFLASVIFLDAGNGLSFDPVTTIIKPDPQQAHFATNVTNRFSVENGELLFANNITSELSVEYGELFFANNITSELLVENGAPCGSLISVNGTVFSSPNYPLEDYDNDVTCTFLALAPFEQLVLLVFDSFDVEFEPSCLWDSLQDTSVSKKKVARETEENIL</sequence>
<feature type="domain" description="CUB" evidence="6">
    <location>
        <begin position="529"/>
        <end position="641"/>
    </location>
</feature>
<feature type="disulfide bond" evidence="4">
    <location>
        <begin position="72"/>
        <end position="90"/>
    </location>
</feature>
<dbReference type="InterPro" id="IPR023415">
    <property type="entry name" value="LDLR_class-A_CS"/>
</dbReference>
<dbReference type="PROSITE" id="PS01209">
    <property type="entry name" value="LDLRA_1"/>
    <property type="match status" value="2"/>
</dbReference>
<evidence type="ECO:0000256" key="2">
    <source>
        <dbReference type="ARBA" id="ARBA00023157"/>
    </source>
</evidence>
<comment type="caution">
    <text evidence="4">Lacks conserved residue(s) required for the propagation of feature annotation.</text>
</comment>